<dbReference type="RefSeq" id="WP_149613870.1">
    <property type="nucleotide sequence ID" value="NZ_SEUK01000045.1"/>
</dbReference>
<feature type="transmembrane region" description="Helical" evidence="12">
    <location>
        <begin position="128"/>
        <end position="148"/>
    </location>
</feature>
<feature type="transmembrane region" description="Helical" evidence="12">
    <location>
        <begin position="243"/>
        <end position="262"/>
    </location>
</feature>
<comment type="catalytic activity">
    <reaction evidence="12">
        <text>di-trans,octa-cis-undecaprenyl phosphate + UDP-N-acetyl-alpha-D-glucosamine = N-acetyl-alpha-D-glucosaminyl-di-trans,octa-cis-undecaprenyl diphosphate + UMP</text>
        <dbReference type="Rhea" id="RHEA:28090"/>
        <dbReference type="ChEBI" id="CHEBI:57705"/>
        <dbReference type="ChEBI" id="CHEBI:57865"/>
        <dbReference type="ChEBI" id="CHEBI:60392"/>
        <dbReference type="ChEBI" id="CHEBI:62959"/>
        <dbReference type="EC" id="2.7.8.33"/>
    </reaction>
</comment>
<keyword evidence="7 12" id="KW-0460">Magnesium</keyword>
<evidence type="ECO:0000256" key="6">
    <source>
        <dbReference type="ARBA" id="ARBA00022692"/>
    </source>
</evidence>
<dbReference type="GO" id="GO:0016757">
    <property type="term" value="F:glycosyltransferase activity"/>
    <property type="evidence" value="ECO:0007669"/>
    <property type="project" value="UniProtKB-KW"/>
</dbReference>
<dbReference type="Pfam" id="PF00953">
    <property type="entry name" value="Glycos_transf_4"/>
    <property type="match status" value="1"/>
</dbReference>
<keyword evidence="3 12" id="KW-0997">Cell inner membrane</keyword>
<protein>
    <recommendedName>
        <fullName evidence="12">Undecaprenyl-phosphate alpha-N-acetylglucosaminyl 1-phosphate transferase</fullName>
        <ecNumber evidence="12">2.7.8.33</ecNumber>
    </recommendedName>
    <alternativeName>
        <fullName evidence="12">UDP-GlcNAc:undecaprenyl-phosphate GlcNAc-1-phosphate transferase</fullName>
    </alternativeName>
    <alternativeName>
        <fullName evidence="12">Undecaprenyl-phosphate GlcNAc-1-phosphate transferase</fullName>
    </alternativeName>
</protein>
<evidence type="ECO:0000256" key="7">
    <source>
        <dbReference type="ARBA" id="ARBA00022842"/>
    </source>
</evidence>
<reference evidence="14 15" key="1">
    <citation type="submission" date="2019-01" db="EMBL/GenBank/DDBJ databases">
        <title>Genome sequences of marine Pseudoalteromonas species.</title>
        <authorList>
            <person name="Boraston A.B."/>
            <person name="Hehemann J.-H."/>
            <person name="Vickers C.J."/>
            <person name="Salama-Alber O."/>
            <person name="Abe K."/>
            <person name="Hettle A.J."/>
        </authorList>
    </citation>
    <scope>NUCLEOTIDE SEQUENCE [LARGE SCALE GENOMIC DNA]</scope>
    <source>
        <strain evidence="14 15">PS42</strain>
    </source>
</reference>
<dbReference type="GO" id="GO:0009276">
    <property type="term" value="C:Gram-negative-bacterium-type cell wall"/>
    <property type="evidence" value="ECO:0007669"/>
    <property type="project" value="InterPro"/>
</dbReference>
<evidence type="ECO:0000256" key="12">
    <source>
        <dbReference type="HAMAP-Rule" id="MF_02030"/>
    </source>
</evidence>
<evidence type="ECO:0000313" key="14">
    <source>
        <dbReference type="EMBL" id="KAA1162028.1"/>
    </source>
</evidence>
<dbReference type="NCBIfam" id="TIGR02380">
    <property type="entry name" value="ECA_wecA"/>
    <property type="match status" value="1"/>
</dbReference>
<dbReference type="GO" id="GO:0005886">
    <property type="term" value="C:plasma membrane"/>
    <property type="evidence" value="ECO:0007669"/>
    <property type="project" value="UniProtKB-SubCell"/>
</dbReference>
<feature type="transmembrane region" description="Helical" evidence="12">
    <location>
        <begin position="96"/>
        <end position="116"/>
    </location>
</feature>
<dbReference type="Proteomes" id="UP000324162">
    <property type="component" value="Unassembled WGS sequence"/>
</dbReference>
<comment type="caution">
    <text evidence="14">The sequence shown here is derived from an EMBL/GenBank/DDBJ whole genome shotgun (WGS) entry which is preliminary data.</text>
</comment>
<dbReference type="GO" id="GO:0071555">
    <property type="term" value="P:cell wall organization"/>
    <property type="evidence" value="ECO:0007669"/>
    <property type="project" value="TreeGrafter"/>
</dbReference>
<dbReference type="GO" id="GO:0036380">
    <property type="term" value="F:UDP-N-acetylglucosamine-undecaprenyl-phosphate N-acetylglucosaminephosphotransferase activity"/>
    <property type="evidence" value="ECO:0007669"/>
    <property type="project" value="UniProtKB-UniRule"/>
</dbReference>
<dbReference type="EC" id="2.7.8.33" evidence="12"/>
<feature type="transmembrane region" description="Helical" evidence="12">
    <location>
        <begin position="319"/>
        <end position="343"/>
    </location>
</feature>
<feature type="binding site" evidence="13">
    <location>
        <position position="148"/>
    </location>
    <ligand>
        <name>Mg(2+)</name>
        <dbReference type="ChEBI" id="CHEBI:18420"/>
    </ligand>
</feature>
<dbReference type="PANTHER" id="PTHR22926:SF3">
    <property type="entry name" value="UNDECAPRENYL-PHOSPHATE ALPHA-N-ACETYLGLUCOSAMINYL 1-PHOSPHATE TRANSFERASE"/>
    <property type="match status" value="1"/>
</dbReference>
<organism evidence="14 15">
    <name type="scientific">Pseudoalteromonas fuliginea</name>
    <dbReference type="NCBI Taxonomy" id="1872678"/>
    <lineage>
        <taxon>Bacteria</taxon>
        <taxon>Pseudomonadati</taxon>
        <taxon>Pseudomonadota</taxon>
        <taxon>Gammaproteobacteria</taxon>
        <taxon>Alteromonadales</taxon>
        <taxon>Pseudoalteromonadaceae</taxon>
        <taxon>Pseudoalteromonas</taxon>
    </lineage>
</organism>
<evidence type="ECO:0000256" key="1">
    <source>
        <dbReference type="ARBA" id="ARBA00004651"/>
    </source>
</evidence>
<dbReference type="PANTHER" id="PTHR22926">
    <property type="entry name" value="PHOSPHO-N-ACETYLMURAMOYL-PENTAPEPTIDE-TRANSFERASE"/>
    <property type="match status" value="1"/>
</dbReference>
<evidence type="ECO:0000256" key="10">
    <source>
        <dbReference type="ARBA" id="ARBA00023136"/>
    </source>
</evidence>
<evidence type="ECO:0000256" key="3">
    <source>
        <dbReference type="ARBA" id="ARBA00022519"/>
    </source>
</evidence>
<evidence type="ECO:0000256" key="2">
    <source>
        <dbReference type="ARBA" id="ARBA00022475"/>
    </source>
</evidence>
<keyword evidence="4 12" id="KW-0328">Glycosyltransferase</keyword>
<comment type="function">
    <text evidence="12">Catalyzes the transfer of the GlcNAc-1-phosphate moiety from UDP-GlcNAc onto the carrier lipid undecaprenyl phosphate (C55-P), yielding GlcNAc-pyrophosphoryl-undecaprenyl (GlcNAc-PP-C55).</text>
</comment>
<sequence>MFLDLIFTFFIAFAILFLMRKVARRLGLVDKPSGRKVHTGNVPLVGGLAICITIVQYVYSHPNMINHAGLYMLCITGLTAVGALDDRFDLSVKIRMVVQAMISFAMIYFANAQLFSLGDLLGFGDIHLSYAGGFITVLGVIGCINAFNMVDGIDGLLGGLSIVTFGSIGILLALSGEQSLSYLCLLLVVCMVPYIVMNLGLIGRKRKVFMGDAGSMMIGFTVIWLLIGASQTEGNPMIRPVTALWLIAVPLMDMVAIMVRRVKHGKSPFKPDREHLHHICQRLGFSSIQTLALICFIATVFATIGIVGEFLLVPEFVMFYGFIAIFTVYLIVLINYCTVMNYFRRKLNLPEKQFSSN</sequence>
<keyword evidence="9 12" id="KW-1133">Transmembrane helix</keyword>
<dbReference type="GO" id="GO:0009243">
    <property type="term" value="P:O antigen biosynthetic process"/>
    <property type="evidence" value="ECO:0007669"/>
    <property type="project" value="UniProtKB-UniRule"/>
</dbReference>
<accession>A0AB73BIL2</accession>
<evidence type="ECO:0000256" key="9">
    <source>
        <dbReference type="ARBA" id="ARBA00022989"/>
    </source>
</evidence>
<evidence type="ECO:0000256" key="13">
    <source>
        <dbReference type="PIRSR" id="PIRSR600715-1"/>
    </source>
</evidence>
<keyword evidence="11 12" id="KW-0464">Manganese</keyword>
<gene>
    <name evidence="12 14" type="primary">wecA</name>
    <name evidence="14" type="ORF">EU508_06345</name>
</gene>
<evidence type="ECO:0000256" key="11">
    <source>
        <dbReference type="ARBA" id="ARBA00023211"/>
    </source>
</evidence>
<evidence type="ECO:0000256" key="8">
    <source>
        <dbReference type="ARBA" id="ARBA00022985"/>
    </source>
</evidence>
<dbReference type="EMBL" id="SEUK01000045">
    <property type="protein sequence ID" value="KAA1162028.1"/>
    <property type="molecule type" value="Genomic_DNA"/>
</dbReference>
<comment type="similarity">
    <text evidence="12">Belongs to the glycosyltransferase 4 family. WecA subfamily.</text>
</comment>
<feature type="binding site" evidence="13">
    <location>
        <position position="212"/>
    </location>
    <ligand>
        <name>Mg(2+)</name>
        <dbReference type="ChEBI" id="CHEBI:18420"/>
    </ligand>
</feature>
<dbReference type="GO" id="GO:0030145">
    <property type="term" value="F:manganese ion binding"/>
    <property type="evidence" value="ECO:0007669"/>
    <property type="project" value="InterPro"/>
</dbReference>
<keyword evidence="6 12" id="KW-0812">Transmembrane</keyword>
<feature type="transmembrane region" description="Helical" evidence="12">
    <location>
        <begin position="213"/>
        <end position="231"/>
    </location>
</feature>
<evidence type="ECO:0000256" key="5">
    <source>
        <dbReference type="ARBA" id="ARBA00022679"/>
    </source>
</evidence>
<dbReference type="HAMAP" id="MF_02030">
    <property type="entry name" value="WecA_Gammaproteo"/>
    <property type="match status" value="1"/>
</dbReference>
<keyword evidence="8 12" id="KW-0448">Lipopolysaccharide biosynthesis</keyword>
<feature type="transmembrane region" description="Helical" evidence="12">
    <location>
        <begin position="6"/>
        <end position="22"/>
    </location>
</feature>
<dbReference type="GO" id="GO:0000287">
    <property type="term" value="F:magnesium ion binding"/>
    <property type="evidence" value="ECO:0007669"/>
    <property type="project" value="InterPro"/>
</dbReference>
<feature type="transmembrane region" description="Helical" evidence="12">
    <location>
        <begin position="283"/>
        <end position="307"/>
    </location>
</feature>
<name>A0AB73BIL2_9GAMM</name>
<comment type="cofactor">
    <cofactor evidence="12">
        <name>Mn(2+)</name>
        <dbReference type="ChEBI" id="CHEBI:29035"/>
    </cofactor>
</comment>
<feature type="transmembrane region" description="Helical" evidence="12">
    <location>
        <begin position="42"/>
        <end position="59"/>
    </location>
</feature>
<keyword evidence="10 12" id="KW-0472">Membrane</keyword>
<dbReference type="CDD" id="cd06853">
    <property type="entry name" value="GT_WecA_like"/>
    <property type="match status" value="1"/>
</dbReference>
<feature type="transmembrane region" description="Helical" evidence="12">
    <location>
        <begin position="180"/>
        <end position="201"/>
    </location>
</feature>
<dbReference type="GO" id="GO:0044038">
    <property type="term" value="P:cell wall macromolecule biosynthetic process"/>
    <property type="evidence" value="ECO:0007669"/>
    <property type="project" value="TreeGrafter"/>
</dbReference>
<dbReference type="AlphaFoldDB" id="A0AB73BIL2"/>
<comment type="cofactor">
    <cofactor evidence="12 13">
        <name>Mg(2+)</name>
        <dbReference type="ChEBI" id="CHEBI:18420"/>
    </cofactor>
</comment>
<dbReference type="InterPro" id="IPR000715">
    <property type="entry name" value="Glycosyl_transferase_4"/>
</dbReference>
<feature type="transmembrane region" description="Helical" evidence="12">
    <location>
        <begin position="65"/>
        <end position="84"/>
    </location>
</feature>
<dbReference type="InterPro" id="IPR012750">
    <property type="entry name" value="ECA_WecA-rel"/>
</dbReference>
<proteinExistence type="inferred from homology"/>
<keyword evidence="5 12" id="KW-0808">Transferase</keyword>
<keyword evidence="13" id="KW-0479">Metal-binding</keyword>
<feature type="transmembrane region" description="Helical" evidence="12">
    <location>
        <begin position="155"/>
        <end position="174"/>
    </location>
</feature>
<comment type="pathway">
    <text evidence="12">Bacterial outer membrane biogenesis; LPS O-antigen biosynthesis.</text>
</comment>
<comment type="subcellular location">
    <subcellularLocation>
        <location evidence="12">Cell inner membrane</location>
        <topology evidence="12">Multi-pass membrane protein</topology>
    </subcellularLocation>
    <subcellularLocation>
        <location evidence="1">Cell membrane</location>
        <topology evidence="1">Multi-pass membrane protein</topology>
    </subcellularLocation>
</comment>
<evidence type="ECO:0000313" key="15">
    <source>
        <dbReference type="Proteomes" id="UP000324162"/>
    </source>
</evidence>
<evidence type="ECO:0000256" key="4">
    <source>
        <dbReference type="ARBA" id="ARBA00022676"/>
    </source>
</evidence>
<keyword evidence="2 12" id="KW-1003">Cell membrane</keyword>